<dbReference type="Proteomes" id="UP000676428">
    <property type="component" value="Chromosome"/>
</dbReference>
<evidence type="ECO:0000313" key="2">
    <source>
        <dbReference type="Proteomes" id="UP000676428"/>
    </source>
</evidence>
<organism evidence="1 2">
    <name type="scientific">Shewanella dokdonensis</name>
    <dbReference type="NCBI Taxonomy" id="712036"/>
    <lineage>
        <taxon>Bacteria</taxon>
        <taxon>Pseudomonadati</taxon>
        <taxon>Pseudomonadota</taxon>
        <taxon>Gammaproteobacteria</taxon>
        <taxon>Alteromonadales</taxon>
        <taxon>Shewanellaceae</taxon>
        <taxon>Shewanella</taxon>
    </lineage>
</organism>
<sequence length="144" mass="16854">MELIKDTFFEGERPCFAARNTRLEYVKFYPGESALKHSNNIEAFKCEFMGKYPFWHDENVLIENCLFTVYGRTAIWYSKNVKVLNTQVDAPKMFRECDNIYVANVNMPNAEETGWNCRDIELHNVAAKQGDYFLLMPATSWQIT</sequence>
<accession>A0ABX8DEJ8</accession>
<protein>
    <submittedName>
        <fullName evidence="1">DUF3737 family protein</fullName>
    </submittedName>
</protein>
<keyword evidence="2" id="KW-1185">Reference proteome</keyword>
<evidence type="ECO:0000313" key="1">
    <source>
        <dbReference type="EMBL" id="QVK23162.1"/>
    </source>
</evidence>
<dbReference type="SUPFAM" id="SSF51126">
    <property type="entry name" value="Pectin lyase-like"/>
    <property type="match status" value="1"/>
</dbReference>
<dbReference type="InterPro" id="IPR011050">
    <property type="entry name" value="Pectin_lyase_fold/virulence"/>
</dbReference>
<dbReference type="EMBL" id="CP074572">
    <property type="protein sequence ID" value="QVK23162.1"/>
    <property type="molecule type" value="Genomic_DNA"/>
</dbReference>
<dbReference type="Pfam" id="PF12541">
    <property type="entry name" value="DUF3737"/>
    <property type="match status" value="1"/>
</dbReference>
<gene>
    <name evidence="1" type="ORF">KHX94_19135</name>
</gene>
<dbReference type="InterPro" id="IPR022208">
    <property type="entry name" value="DUF3737"/>
</dbReference>
<name>A0ABX8DEJ8_9GAMM</name>
<reference evidence="1 2" key="1">
    <citation type="journal article" date="2012" name="Int. J. Syst. Evol. Microbiol.">
        <title>Shewanella dokdonensis sp. nov., isolated from seawater.</title>
        <authorList>
            <person name="Sung H.R."/>
            <person name="Yoon J.H."/>
            <person name="Ghim S.Y."/>
        </authorList>
    </citation>
    <scope>NUCLEOTIDE SEQUENCE [LARGE SCALE GENOMIC DNA]</scope>
    <source>
        <strain evidence="1 2">DSM 23626</strain>
    </source>
</reference>
<proteinExistence type="predicted"/>